<dbReference type="GO" id="GO:0016020">
    <property type="term" value="C:membrane"/>
    <property type="evidence" value="ECO:0007669"/>
    <property type="project" value="UniProtKB-SubCell"/>
</dbReference>
<dbReference type="InterPro" id="IPR000719">
    <property type="entry name" value="Prot_kinase_dom"/>
</dbReference>
<dbReference type="PRINTS" id="PR00347">
    <property type="entry name" value="THAUMATIN"/>
</dbReference>
<dbReference type="InterPro" id="IPR001938">
    <property type="entry name" value="Thaumatin"/>
</dbReference>
<dbReference type="GO" id="GO:0030246">
    <property type="term" value="F:carbohydrate binding"/>
    <property type="evidence" value="ECO:0007669"/>
    <property type="project" value="UniProtKB-KW"/>
</dbReference>
<evidence type="ECO:0000256" key="21">
    <source>
        <dbReference type="SAM" id="Phobius"/>
    </source>
</evidence>
<keyword evidence="15" id="KW-1015">Disulfide bond</keyword>
<comment type="subcellular location">
    <subcellularLocation>
        <location evidence="1">Membrane</location>
        <topology evidence="1">Single-pass type I membrane protein</topology>
    </subcellularLocation>
</comment>
<dbReference type="GO" id="GO:0005524">
    <property type="term" value="F:ATP binding"/>
    <property type="evidence" value="ECO:0007669"/>
    <property type="project" value="UniProtKB-UniRule"/>
</dbReference>
<keyword evidence="5" id="KW-0808">Transferase</keyword>
<protein>
    <recommendedName>
        <fullName evidence="2">non-specific serine/threonine protein kinase</fullName>
        <ecNumber evidence="2">2.7.11.1</ecNumber>
    </recommendedName>
</protein>
<feature type="binding site" evidence="20">
    <location>
        <position position="330"/>
    </location>
    <ligand>
        <name>ATP</name>
        <dbReference type="ChEBI" id="CHEBI:30616"/>
    </ligand>
</feature>
<dbReference type="PANTHER" id="PTHR47976:SF9">
    <property type="entry name" value="OS01G0113650 PROTEIN"/>
    <property type="match status" value="1"/>
</dbReference>
<keyword evidence="25" id="KW-1185">Reference proteome</keyword>
<keyword evidence="14 21" id="KW-0472">Membrane</keyword>
<sequence>MPATGASSALLLLLLLVATTEATILNITNRCSYTVWPATLPVGGGARELESGQVWTLDVPTGITGCLWARTGCWFSSNGKGSCKTGDCGGEFACNISGKPPYTVAEIETSSPQNLFDISLVNGFNVPMEILPVPVQGEKECSKGLRCAANITSQCPEEMKVPGGCNNTCTTGTGSSNCTYSGFFKRMCPDAYSRLSDDSATHSCPADTKYQVIFCPPMNLTISPAAARAGQRTRVRPRIVAIAIGASVGSVILVAVLFTITSYIRTRRAQWKHQLTEEEHEFGGELQGTPMRFTFQQLKVATEQFTDKIGEGGFGTVFKGQFGEGSIAVKRLDRAGQGKREFSAEVQTIGSIHHINLVRLIGFCAEKSHRLLVYEYMPRGSLDRIAHLDVKPQNILLDDNYNAKLSDFGLCKLIDRDISQVVTRMRGTPGYLAPEWLTSQITEKADIYSFGVVVMEVISGRKNIDTSRSEESIHLITLLEEKVKYDNLVDLIDKNGNDMQAHKHDVIQMMKLAMWCLQIDCKRRPMMSEVVKVLEGTMNVESNIDHNFVATNQATFGIAGNVTSSVPLLASHVSGPR</sequence>
<evidence type="ECO:0000256" key="17">
    <source>
        <dbReference type="ARBA" id="ARBA00023180"/>
    </source>
</evidence>
<evidence type="ECO:0000256" key="9">
    <source>
        <dbReference type="ARBA" id="ARBA00022741"/>
    </source>
</evidence>
<dbReference type="InterPro" id="IPR017441">
    <property type="entry name" value="Protein_kinase_ATP_BS"/>
</dbReference>
<keyword evidence="4" id="KW-0597">Phosphoprotein</keyword>
<keyword evidence="9 20" id="KW-0547">Nucleotide-binding</keyword>
<dbReference type="Gene3D" id="2.60.110.10">
    <property type="entry name" value="Thaumatin"/>
    <property type="match status" value="1"/>
</dbReference>
<evidence type="ECO:0000256" key="12">
    <source>
        <dbReference type="ARBA" id="ARBA00022840"/>
    </source>
</evidence>
<dbReference type="EC" id="2.7.11.1" evidence="2"/>
<keyword evidence="7 22" id="KW-0732">Signal</keyword>
<keyword evidence="16" id="KW-0675">Receptor</keyword>
<dbReference type="AlphaFoldDB" id="A0AAD8RBH9"/>
<dbReference type="PROSITE" id="PS50011">
    <property type="entry name" value="PROTEIN_KINASE_DOM"/>
    <property type="match status" value="1"/>
</dbReference>
<dbReference type="SMART" id="SM00205">
    <property type="entry name" value="THN"/>
    <property type="match status" value="1"/>
</dbReference>
<evidence type="ECO:0000256" key="3">
    <source>
        <dbReference type="ARBA" id="ARBA00022527"/>
    </source>
</evidence>
<feature type="domain" description="Protein kinase" evidence="23">
    <location>
        <begin position="303"/>
        <end position="549"/>
    </location>
</feature>
<evidence type="ECO:0000313" key="24">
    <source>
        <dbReference type="EMBL" id="KAK1617830.1"/>
    </source>
</evidence>
<dbReference type="GO" id="GO:0004674">
    <property type="term" value="F:protein serine/threonine kinase activity"/>
    <property type="evidence" value="ECO:0007669"/>
    <property type="project" value="UniProtKB-KW"/>
</dbReference>
<evidence type="ECO:0000256" key="7">
    <source>
        <dbReference type="ARBA" id="ARBA00022729"/>
    </source>
</evidence>
<dbReference type="FunFam" id="1.10.510.10:FF:000248">
    <property type="entry name" value="S-receptor-like kinase 5"/>
    <property type="match status" value="1"/>
</dbReference>
<dbReference type="InterPro" id="IPR008271">
    <property type="entry name" value="Ser/Thr_kinase_AS"/>
</dbReference>
<dbReference type="Pfam" id="PF00314">
    <property type="entry name" value="Thaumatin"/>
    <property type="match status" value="1"/>
</dbReference>
<keyword evidence="8" id="KW-0430">Lectin</keyword>
<dbReference type="SUPFAM" id="SSF49870">
    <property type="entry name" value="Osmotin, thaumatin-like protein"/>
    <property type="match status" value="1"/>
</dbReference>
<keyword evidence="3" id="KW-0723">Serine/threonine-protein kinase</keyword>
<keyword evidence="11" id="KW-0611">Plant defense</keyword>
<dbReference type="PROSITE" id="PS00316">
    <property type="entry name" value="THAUMATIN_1"/>
    <property type="match status" value="1"/>
</dbReference>
<keyword evidence="13 21" id="KW-1133">Transmembrane helix</keyword>
<evidence type="ECO:0000256" key="6">
    <source>
        <dbReference type="ARBA" id="ARBA00022692"/>
    </source>
</evidence>
<evidence type="ECO:0000259" key="23">
    <source>
        <dbReference type="PROSITE" id="PS50011"/>
    </source>
</evidence>
<dbReference type="GO" id="GO:0006952">
    <property type="term" value="P:defense response"/>
    <property type="evidence" value="ECO:0007669"/>
    <property type="project" value="UniProtKB-KW"/>
</dbReference>
<dbReference type="Gene3D" id="1.10.510.10">
    <property type="entry name" value="Transferase(Phosphotransferase) domain 1"/>
    <property type="match status" value="1"/>
</dbReference>
<evidence type="ECO:0000313" key="25">
    <source>
        <dbReference type="Proteomes" id="UP001231189"/>
    </source>
</evidence>
<evidence type="ECO:0000256" key="1">
    <source>
        <dbReference type="ARBA" id="ARBA00004479"/>
    </source>
</evidence>
<reference evidence="24" key="1">
    <citation type="submission" date="2023-07" db="EMBL/GenBank/DDBJ databases">
        <title>A chromosome-level genome assembly of Lolium multiflorum.</title>
        <authorList>
            <person name="Chen Y."/>
            <person name="Copetti D."/>
            <person name="Kolliker R."/>
            <person name="Studer B."/>
        </authorList>
    </citation>
    <scope>NUCLEOTIDE SEQUENCE</scope>
    <source>
        <strain evidence="24">02402/16</strain>
        <tissue evidence="24">Leaf</tissue>
    </source>
</reference>
<dbReference type="Proteomes" id="UP001231189">
    <property type="component" value="Unassembled WGS sequence"/>
</dbReference>
<keyword evidence="10" id="KW-0418">Kinase</keyword>
<evidence type="ECO:0000256" key="16">
    <source>
        <dbReference type="ARBA" id="ARBA00023170"/>
    </source>
</evidence>
<comment type="caution">
    <text evidence="24">The sequence shown here is derived from an EMBL/GenBank/DDBJ whole genome shotgun (WGS) entry which is preliminary data.</text>
</comment>
<dbReference type="PANTHER" id="PTHR47976">
    <property type="entry name" value="G-TYPE LECTIN S-RECEPTOR-LIKE SERINE/THREONINE-PROTEIN KINASE SD2-5"/>
    <property type="match status" value="1"/>
</dbReference>
<dbReference type="InterPro" id="IPR011009">
    <property type="entry name" value="Kinase-like_dom_sf"/>
</dbReference>
<dbReference type="Gene3D" id="3.30.200.20">
    <property type="entry name" value="Phosphorylase Kinase, domain 1"/>
    <property type="match status" value="1"/>
</dbReference>
<dbReference type="EMBL" id="JAUUTY010000006">
    <property type="protein sequence ID" value="KAK1617830.1"/>
    <property type="molecule type" value="Genomic_DNA"/>
</dbReference>
<keyword evidence="17" id="KW-0325">Glycoprotein</keyword>
<accession>A0AAD8RBH9</accession>
<evidence type="ECO:0000256" key="19">
    <source>
        <dbReference type="ARBA" id="ARBA00048679"/>
    </source>
</evidence>
<dbReference type="PROSITE" id="PS51367">
    <property type="entry name" value="THAUMATIN_2"/>
    <property type="match status" value="1"/>
</dbReference>
<dbReference type="CDD" id="cd09217">
    <property type="entry name" value="TLP-P"/>
    <property type="match status" value="1"/>
</dbReference>
<evidence type="ECO:0000256" key="20">
    <source>
        <dbReference type="PROSITE-ProRule" id="PRU10141"/>
    </source>
</evidence>
<proteinExistence type="predicted"/>
<dbReference type="SMART" id="SM00220">
    <property type="entry name" value="S_TKc"/>
    <property type="match status" value="1"/>
</dbReference>
<dbReference type="FunFam" id="3.30.200.20:FF:000178">
    <property type="entry name" value="serine/threonine-protein kinase PBS1-like"/>
    <property type="match status" value="1"/>
</dbReference>
<comment type="catalytic activity">
    <reaction evidence="19">
        <text>L-seryl-[protein] + ATP = O-phospho-L-seryl-[protein] + ADP + H(+)</text>
        <dbReference type="Rhea" id="RHEA:17989"/>
        <dbReference type="Rhea" id="RHEA-COMP:9863"/>
        <dbReference type="Rhea" id="RHEA-COMP:11604"/>
        <dbReference type="ChEBI" id="CHEBI:15378"/>
        <dbReference type="ChEBI" id="CHEBI:29999"/>
        <dbReference type="ChEBI" id="CHEBI:30616"/>
        <dbReference type="ChEBI" id="CHEBI:83421"/>
        <dbReference type="ChEBI" id="CHEBI:456216"/>
        <dbReference type="EC" id="2.7.11.1"/>
    </reaction>
</comment>
<dbReference type="SUPFAM" id="SSF56112">
    <property type="entry name" value="Protein kinase-like (PK-like)"/>
    <property type="match status" value="1"/>
</dbReference>
<dbReference type="Pfam" id="PF00069">
    <property type="entry name" value="Pkinase"/>
    <property type="match status" value="1"/>
</dbReference>
<evidence type="ECO:0000256" key="22">
    <source>
        <dbReference type="SAM" id="SignalP"/>
    </source>
</evidence>
<evidence type="ECO:0000256" key="5">
    <source>
        <dbReference type="ARBA" id="ARBA00022679"/>
    </source>
</evidence>
<feature type="signal peptide" evidence="22">
    <location>
        <begin position="1"/>
        <end position="22"/>
    </location>
</feature>
<name>A0AAD8RBH9_LOLMU</name>
<evidence type="ECO:0000256" key="13">
    <source>
        <dbReference type="ARBA" id="ARBA00022989"/>
    </source>
</evidence>
<feature type="transmembrane region" description="Helical" evidence="21">
    <location>
        <begin position="239"/>
        <end position="264"/>
    </location>
</feature>
<evidence type="ECO:0000256" key="8">
    <source>
        <dbReference type="ARBA" id="ARBA00022734"/>
    </source>
</evidence>
<evidence type="ECO:0000256" key="18">
    <source>
        <dbReference type="ARBA" id="ARBA00047899"/>
    </source>
</evidence>
<keyword evidence="12 20" id="KW-0067">ATP-binding</keyword>
<evidence type="ECO:0000256" key="10">
    <source>
        <dbReference type="ARBA" id="ARBA00022777"/>
    </source>
</evidence>
<evidence type="ECO:0000256" key="11">
    <source>
        <dbReference type="ARBA" id="ARBA00022821"/>
    </source>
</evidence>
<dbReference type="InterPro" id="IPR017949">
    <property type="entry name" value="Thaumatin_CS"/>
</dbReference>
<evidence type="ECO:0000256" key="4">
    <source>
        <dbReference type="ARBA" id="ARBA00022553"/>
    </source>
</evidence>
<evidence type="ECO:0000256" key="2">
    <source>
        <dbReference type="ARBA" id="ARBA00012513"/>
    </source>
</evidence>
<dbReference type="PROSITE" id="PS00108">
    <property type="entry name" value="PROTEIN_KINASE_ST"/>
    <property type="match status" value="1"/>
</dbReference>
<dbReference type="InterPro" id="IPR051343">
    <property type="entry name" value="G-type_lectin_kinases/EP1-like"/>
</dbReference>
<comment type="catalytic activity">
    <reaction evidence="18">
        <text>L-threonyl-[protein] + ATP = O-phospho-L-threonyl-[protein] + ADP + H(+)</text>
        <dbReference type="Rhea" id="RHEA:46608"/>
        <dbReference type="Rhea" id="RHEA-COMP:11060"/>
        <dbReference type="Rhea" id="RHEA-COMP:11605"/>
        <dbReference type="ChEBI" id="CHEBI:15378"/>
        <dbReference type="ChEBI" id="CHEBI:30013"/>
        <dbReference type="ChEBI" id="CHEBI:30616"/>
        <dbReference type="ChEBI" id="CHEBI:61977"/>
        <dbReference type="ChEBI" id="CHEBI:456216"/>
        <dbReference type="EC" id="2.7.11.1"/>
    </reaction>
</comment>
<dbReference type="PROSITE" id="PS00107">
    <property type="entry name" value="PROTEIN_KINASE_ATP"/>
    <property type="match status" value="1"/>
</dbReference>
<evidence type="ECO:0000256" key="14">
    <source>
        <dbReference type="ARBA" id="ARBA00023136"/>
    </source>
</evidence>
<dbReference type="InterPro" id="IPR037176">
    <property type="entry name" value="Osmotin/thaumatin-like_sf"/>
</dbReference>
<organism evidence="24 25">
    <name type="scientific">Lolium multiflorum</name>
    <name type="common">Italian ryegrass</name>
    <name type="synonym">Lolium perenne subsp. multiflorum</name>
    <dbReference type="NCBI Taxonomy" id="4521"/>
    <lineage>
        <taxon>Eukaryota</taxon>
        <taxon>Viridiplantae</taxon>
        <taxon>Streptophyta</taxon>
        <taxon>Embryophyta</taxon>
        <taxon>Tracheophyta</taxon>
        <taxon>Spermatophyta</taxon>
        <taxon>Magnoliopsida</taxon>
        <taxon>Liliopsida</taxon>
        <taxon>Poales</taxon>
        <taxon>Poaceae</taxon>
        <taxon>BOP clade</taxon>
        <taxon>Pooideae</taxon>
        <taxon>Poodae</taxon>
        <taxon>Poeae</taxon>
        <taxon>Poeae Chloroplast Group 2 (Poeae type)</taxon>
        <taxon>Loliodinae</taxon>
        <taxon>Loliinae</taxon>
        <taxon>Lolium</taxon>
    </lineage>
</organism>
<feature type="chain" id="PRO_5042115322" description="non-specific serine/threonine protein kinase" evidence="22">
    <location>
        <begin position="23"/>
        <end position="577"/>
    </location>
</feature>
<gene>
    <name evidence="24" type="ORF">QYE76_023347</name>
</gene>
<keyword evidence="6 21" id="KW-0812">Transmembrane</keyword>
<evidence type="ECO:0000256" key="15">
    <source>
        <dbReference type="ARBA" id="ARBA00023157"/>
    </source>
</evidence>